<reference evidence="1" key="2">
    <citation type="journal article" date="2015" name="Data Brief">
        <title>Shoot transcriptome of the giant reed, Arundo donax.</title>
        <authorList>
            <person name="Barrero R.A."/>
            <person name="Guerrero F.D."/>
            <person name="Moolhuijzen P."/>
            <person name="Goolsby J.A."/>
            <person name="Tidwell J."/>
            <person name="Bellgard S.E."/>
            <person name="Bellgard M.I."/>
        </authorList>
    </citation>
    <scope>NUCLEOTIDE SEQUENCE</scope>
    <source>
        <tissue evidence="1">Shoot tissue taken approximately 20 cm above the soil surface</tissue>
    </source>
</reference>
<dbReference type="EMBL" id="GBRH01282406">
    <property type="protein sequence ID" value="JAD15489.1"/>
    <property type="molecule type" value="Transcribed_RNA"/>
</dbReference>
<organism evidence="1">
    <name type="scientific">Arundo donax</name>
    <name type="common">Giant reed</name>
    <name type="synonym">Donax arundinaceus</name>
    <dbReference type="NCBI Taxonomy" id="35708"/>
    <lineage>
        <taxon>Eukaryota</taxon>
        <taxon>Viridiplantae</taxon>
        <taxon>Streptophyta</taxon>
        <taxon>Embryophyta</taxon>
        <taxon>Tracheophyta</taxon>
        <taxon>Spermatophyta</taxon>
        <taxon>Magnoliopsida</taxon>
        <taxon>Liliopsida</taxon>
        <taxon>Poales</taxon>
        <taxon>Poaceae</taxon>
        <taxon>PACMAD clade</taxon>
        <taxon>Arundinoideae</taxon>
        <taxon>Arundineae</taxon>
        <taxon>Arundo</taxon>
    </lineage>
</organism>
<dbReference type="AlphaFoldDB" id="A0A0A9TWH7"/>
<protein>
    <submittedName>
        <fullName evidence="1">Uncharacterized protein</fullName>
    </submittedName>
</protein>
<evidence type="ECO:0000313" key="1">
    <source>
        <dbReference type="EMBL" id="JAD15489.1"/>
    </source>
</evidence>
<sequence length="21" mass="2480">MQHRTNLESYFNIHFVGVLSS</sequence>
<proteinExistence type="predicted"/>
<accession>A0A0A9TWH7</accession>
<name>A0A0A9TWH7_ARUDO</name>
<reference evidence="1" key="1">
    <citation type="submission" date="2014-09" db="EMBL/GenBank/DDBJ databases">
        <authorList>
            <person name="Magalhaes I.L.F."/>
            <person name="Oliveira U."/>
            <person name="Santos F.R."/>
            <person name="Vidigal T.H.D.A."/>
            <person name="Brescovit A.D."/>
            <person name="Santos A.J."/>
        </authorList>
    </citation>
    <scope>NUCLEOTIDE SEQUENCE</scope>
    <source>
        <tissue evidence="1">Shoot tissue taken approximately 20 cm above the soil surface</tissue>
    </source>
</reference>